<feature type="region of interest" description="Disordered" evidence="1">
    <location>
        <begin position="110"/>
        <end position="144"/>
    </location>
</feature>
<evidence type="ECO:0000313" key="2">
    <source>
        <dbReference type="EMBL" id="KAK5863282.1"/>
    </source>
</evidence>
<dbReference type="EMBL" id="JAUZQC010000011">
    <property type="protein sequence ID" value="KAK5863282.1"/>
    <property type="molecule type" value="Genomic_DNA"/>
</dbReference>
<keyword evidence="3" id="KW-1185">Reference proteome</keyword>
<proteinExistence type="predicted"/>
<feature type="compositionally biased region" description="Low complexity" evidence="1">
    <location>
        <begin position="130"/>
        <end position="144"/>
    </location>
</feature>
<gene>
    <name evidence="2" type="ORF">PBY51_000323</name>
</gene>
<feature type="compositionally biased region" description="Polar residues" evidence="1">
    <location>
        <begin position="113"/>
        <end position="124"/>
    </location>
</feature>
<organism evidence="2 3">
    <name type="scientific">Eleginops maclovinus</name>
    <name type="common">Patagonian blennie</name>
    <name type="synonym">Eleginus maclovinus</name>
    <dbReference type="NCBI Taxonomy" id="56733"/>
    <lineage>
        <taxon>Eukaryota</taxon>
        <taxon>Metazoa</taxon>
        <taxon>Chordata</taxon>
        <taxon>Craniata</taxon>
        <taxon>Vertebrata</taxon>
        <taxon>Euteleostomi</taxon>
        <taxon>Actinopterygii</taxon>
        <taxon>Neopterygii</taxon>
        <taxon>Teleostei</taxon>
        <taxon>Neoteleostei</taxon>
        <taxon>Acanthomorphata</taxon>
        <taxon>Eupercaria</taxon>
        <taxon>Perciformes</taxon>
        <taxon>Notothenioidei</taxon>
        <taxon>Eleginopidae</taxon>
        <taxon>Eleginops</taxon>
    </lineage>
</organism>
<evidence type="ECO:0000256" key="1">
    <source>
        <dbReference type="SAM" id="MobiDB-lite"/>
    </source>
</evidence>
<dbReference type="Proteomes" id="UP001346869">
    <property type="component" value="Unassembled WGS sequence"/>
</dbReference>
<accession>A0AAN7XLE1</accession>
<sequence>MRPLSPEEVMDKARRAITQQHGDPSNRGHLMGFFKIQFGLFRGQTFRWVAENSLGYASYLVAVMKRDPTGGNKDSTEHALNKGCFKEYVELFLSGRIVIAMKEEQYAAKTPQHAASSQHLTTTEHAAPTQQVSTSQHASSSSLRSLLVGKNVENQSLTNEMKRLVSPNKTKSCKQTFIG</sequence>
<name>A0AAN7XLE1_ELEMC</name>
<dbReference type="AlphaFoldDB" id="A0AAN7XLE1"/>
<protein>
    <submittedName>
        <fullName evidence="2">Uncharacterized protein</fullName>
    </submittedName>
</protein>
<reference evidence="2 3" key="2">
    <citation type="journal article" date="2023" name="Mol. Biol. Evol.">
        <title>Genomics of Secondarily Temperate Adaptation in the Only Non-Antarctic Icefish.</title>
        <authorList>
            <person name="Rivera-Colon A.G."/>
            <person name="Rayamajhi N."/>
            <person name="Minhas B.F."/>
            <person name="Madrigal G."/>
            <person name="Bilyk K.T."/>
            <person name="Yoon V."/>
            <person name="Hune M."/>
            <person name="Gregory S."/>
            <person name="Cheng C.H.C."/>
            <person name="Catchen J.M."/>
        </authorList>
    </citation>
    <scope>NUCLEOTIDE SEQUENCE [LARGE SCALE GENOMIC DNA]</scope>
    <source>
        <strain evidence="2">JMC-PN-2008</strain>
    </source>
</reference>
<comment type="caution">
    <text evidence="2">The sequence shown here is derived from an EMBL/GenBank/DDBJ whole genome shotgun (WGS) entry which is preliminary data.</text>
</comment>
<reference evidence="2 3" key="1">
    <citation type="journal article" date="2023" name="Genes (Basel)">
        <title>Chromosome-Level Genome Assembly and Circadian Gene Repertoire of the Patagonia Blennie Eleginops maclovinus-The Closest Ancestral Proxy of Antarctic Cryonotothenioids.</title>
        <authorList>
            <person name="Cheng C.C."/>
            <person name="Rivera-Colon A.G."/>
            <person name="Minhas B.F."/>
            <person name="Wilson L."/>
            <person name="Rayamajhi N."/>
            <person name="Vargas-Chacoff L."/>
            <person name="Catchen J.M."/>
        </authorList>
    </citation>
    <scope>NUCLEOTIDE SEQUENCE [LARGE SCALE GENOMIC DNA]</scope>
    <source>
        <strain evidence="2">JMC-PN-2008</strain>
    </source>
</reference>
<evidence type="ECO:0000313" key="3">
    <source>
        <dbReference type="Proteomes" id="UP001346869"/>
    </source>
</evidence>